<keyword evidence="4" id="KW-0808">Transferase</keyword>
<dbReference type="PANTHER" id="PTHR43025">
    <property type="entry name" value="MONOGALACTOSYLDIACYLGLYCEROL SYNTHASE"/>
    <property type="match status" value="1"/>
</dbReference>
<dbReference type="GO" id="GO:0031969">
    <property type="term" value="C:chloroplast membrane"/>
    <property type="evidence" value="ECO:0007669"/>
    <property type="project" value="UniProtKB-SubCell"/>
</dbReference>
<evidence type="ECO:0000259" key="8">
    <source>
        <dbReference type="Pfam" id="PF06925"/>
    </source>
</evidence>
<evidence type="ECO:0000313" key="9">
    <source>
        <dbReference type="EnsemblProtists" id="EOD09373"/>
    </source>
</evidence>
<evidence type="ECO:0000259" key="7">
    <source>
        <dbReference type="Pfam" id="PF04101"/>
    </source>
</evidence>
<sequence>MLSLPSLLLLSSHGSSAATSHGSSAAAAAPPHALHPLLTSLRSVRERLTRRRKKRILILISDTGGGHRASAQALAGLIGRQHGESIEVSIVDVWTNYAPYPFNRMVSQYRYMQSRPLLWGTMYRTSAFPPTRFLFNSAQRLLAKSGIRACIAQHEPDLVISMHPLCQTVPLQALASLAHDGPSPSSVAGGEARGRVPFVTVVTDLGAAHPLWLHPGVDLCFVPSSSFVRAAKSKGLTDAQLRLHGLPVRHDFAVQRRRGAAARRELGLHADRKTVLVVGGGDGSAASSEVSAAILDCHADLGKRGEPVQLVVICGRNARLQQQLRETEWAPSIHVVVEGFVTRMSEFMAAADCLITKAGPGTIAEASICGLPVMLSGRAASLGPHLPGQETGNVRHVLSNGFGAYSRNPRTIAATVSRWLSSPSELQTLSRNARAASRPGATADIVRDVLRLLEDR</sequence>
<dbReference type="Proteomes" id="UP000013827">
    <property type="component" value="Unassembled WGS sequence"/>
</dbReference>
<dbReference type="HOGENOM" id="CLU_028367_3_2_1"/>
<keyword evidence="3" id="KW-0328">Glycosyltransferase</keyword>
<proteinExistence type="inferred from homology"/>
<name>A0A0D3IDN8_EMIH1</name>
<dbReference type="Pfam" id="PF06925">
    <property type="entry name" value="MGDG_synth"/>
    <property type="match status" value="1"/>
</dbReference>
<dbReference type="eggNOG" id="ENOG502QPXV">
    <property type="taxonomic scope" value="Eukaryota"/>
</dbReference>
<evidence type="ECO:0000256" key="3">
    <source>
        <dbReference type="ARBA" id="ARBA00022676"/>
    </source>
</evidence>
<dbReference type="GeneID" id="17255812"/>
<dbReference type="InterPro" id="IPR007235">
    <property type="entry name" value="Glyco_trans_28_C"/>
</dbReference>
<reference evidence="9" key="2">
    <citation type="submission" date="2024-10" db="UniProtKB">
        <authorList>
            <consortium name="EnsemblProtists"/>
        </authorList>
    </citation>
    <scope>IDENTIFICATION</scope>
</reference>
<dbReference type="EnsemblProtists" id="EOD09373">
    <property type="protein sequence ID" value="EOD09373"/>
    <property type="gene ID" value="EMIHUDRAFT_414703"/>
</dbReference>
<dbReference type="SUPFAM" id="SSF53756">
    <property type="entry name" value="UDP-Glycosyltransferase/glycogen phosphorylase"/>
    <property type="match status" value="1"/>
</dbReference>
<organism evidence="9 10">
    <name type="scientific">Emiliania huxleyi (strain CCMP1516)</name>
    <dbReference type="NCBI Taxonomy" id="280463"/>
    <lineage>
        <taxon>Eukaryota</taxon>
        <taxon>Haptista</taxon>
        <taxon>Haptophyta</taxon>
        <taxon>Prymnesiophyceae</taxon>
        <taxon>Isochrysidales</taxon>
        <taxon>Noelaerhabdaceae</taxon>
        <taxon>Emiliania</taxon>
    </lineage>
</organism>
<keyword evidence="10" id="KW-1185">Reference proteome</keyword>
<accession>A0A0D3IDN8</accession>
<evidence type="ECO:0000256" key="4">
    <source>
        <dbReference type="ARBA" id="ARBA00022679"/>
    </source>
</evidence>
<dbReference type="OMA" id="IHPYWIN"/>
<evidence type="ECO:0000256" key="2">
    <source>
        <dbReference type="ARBA" id="ARBA00012615"/>
    </source>
</evidence>
<dbReference type="AlphaFoldDB" id="A0A0D3IDN8"/>
<keyword evidence="6" id="KW-0732">Signal</keyword>
<feature type="signal peptide" evidence="6">
    <location>
        <begin position="1"/>
        <end position="17"/>
    </location>
</feature>
<dbReference type="InterPro" id="IPR050519">
    <property type="entry name" value="Glycosyltransf_28_UgtP"/>
</dbReference>
<dbReference type="Gene3D" id="3.40.50.2000">
    <property type="entry name" value="Glycogen Phosphorylase B"/>
    <property type="match status" value="1"/>
</dbReference>
<dbReference type="Pfam" id="PF04101">
    <property type="entry name" value="Glyco_tran_28_C"/>
    <property type="match status" value="1"/>
</dbReference>
<dbReference type="RefSeq" id="XP_005761802.1">
    <property type="nucleotide sequence ID" value="XM_005761745.1"/>
</dbReference>
<evidence type="ECO:0000256" key="1">
    <source>
        <dbReference type="ARBA" id="ARBA00006962"/>
    </source>
</evidence>
<dbReference type="PaxDb" id="2903-EOD09373"/>
<dbReference type="GO" id="GO:0046509">
    <property type="term" value="F:1,2-diacylglycerol 3-beta-galactosyltransferase activity"/>
    <property type="evidence" value="ECO:0007669"/>
    <property type="project" value="UniProtKB-EC"/>
</dbReference>
<comment type="similarity">
    <text evidence="1">Belongs to the glycosyltransferase 28 family.</text>
</comment>
<feature type="chain" id="PRO_5044291022" description="monogalactosyldiacylglycerol synthase" evidence="6">
    <location>
        <begin position="18"/>
        <end position="456"/>
    </location>
</feature>
<reference evidence="10" key="1">
    <citation type="journal article" date="2013" name="Nature">
        <title>Pan genome of the phytoplankton Emiliania underpins its global distribution.</title>
        <authorList>
            <person name="Read B.A."/>
            <person name="Kegel J."/>
            <person name="Klute M.J."/>
            <person name="Kuo A."/>
            <person name="Lefebvre S.C."/>
            <person name="Maumus F."/>
            <person name="Mayer C."/>
            <person name="Miller J."/>
            <person name="Monier A."/>
            <person name="Salamov A."/>
            <person name="Young J."/>
            <person name="Aguilar M."/>
            <person name="Claverie J.M."/>
            <person name="Frickenhaus S."/>
            <person name="Gonzalez K."/>
            <person name="Herman E.K."/>
            <person name="Lin Y.C."/>
            <person name="Napier J."/>
            <person name="Ogata H."/>
            <person name="Sarno A.F."/>
            <person name="Shmutz J."/>
            <person name="Schroeder D."/>
            <person name="de Vargas C."/>
            <person name="Verret F."/>
            <person name="von Dassow P."/>
            <person name="Valentin K."/>
            <person name="Van de Peer Y."/>
            <person name="Wheeler G."/>
            <person name="Dacks J.B."/>
            <person name="Delwiche C.F."/>
            <person name="Dyhrman S.T."/>
            <person name="Glockner G."/>
            <person name="John U."/>
            <person name="Richards T."/>
            <person name="Worden A.Z."/>
            <person name="Zhang X."/>
            <person name="Grigoriev I.V."/>
            <person name="Allen A.E."/>
            <person name="Bidle K."/>
            <person name="Borodovsky M."/>
            <person name="Bowler C."/>
            <person name="Brownlee C."/>
            <person name="Cock J.M."/>
            <person name="Elias M."/>
            <person name="Gladyshev V.N."/>
            <person name="Groth M."/>
            <person name="Guda C."/>
            <person name="Hadaegh A."/>
            <person name="Iglesias-Rodriguez M.D."/>
            <person name="Jenkins J."/>
            <person name="Jones B.M."/>
            <person name="Lawson T."/>
            <person name="Leese F."/>
            <person name="Lindquist E."/>
            <person name="Lobanov A."/>
            <person name="Lomsadze A."/>
            <person name="Malik S.B."/>
            <person name="Marsh M.E."/>
            <person name="Mackinder L."/>
            <person name="Mock T."/>
            <person name="Mueller-Roeber B."/>
            <person name="Pagarete A."/>
            <person name="Parker M."/>
            <person name="Probert I."/>
            <person name="Quesneville H."/>
            <person name="Raines C."/>
            <person name="Rensing S.A."/>
            <person name="Riano-Pachon D.M."/>
            <person name="Richier S."/>
            <person name="Rokitta S."/>
            <person name="Shiraiwa Y."/>
            <person name="Soanes D.M."/>
            <person name="van der Giezen M."/>
            <person name="Wahlund T.M."/>
            <person name="Williams B."/>
            <person name="Wilson W."/>
            <person name="Wolfe G."/>
            <person name="Wurch L.L."/>
        </authorList>
    </citation>
    <scope>NUCLEOTIDE SEQUENCE</scope>
</reference>
<feature type="domain" description="Diacylglycerol glucosyltransferase N-terminal" evidence="8">
    <location>
        <begin position="67"/>
        <end position="248"/>
    </location>
</feature>
<dbReference type="KEGG" id="ehx:EMIHUDRAFT_414703"/>
<evidence type="ECO:0000256" key="5">
    <source>
        <dbReference type="ARBA" id="ARBA00046299"/>
    </source>
</evidence>
<dbReference type="PANTHER" id="PTHR43025:SF3">
    <property type="entry name" value="MONOGALACTOSYLDIACYLGLYCEROL SYNTHASE 1, CHLOROPLASTIC"/>
    <property type="match status" value="1"/>
</dbReference>
<protein>
    <recommendedName>
        <fullName evidence="2">monogalactosyldiacylglycerol synthase</fullName>
        <ecNumber evidence="2">2.4.1.46</ecNumber>
    </recommendedName>
</protein>
<feature type="domain" description="Glycosyl transferase family 28 C-terminal" evidence="7">
    <location>
        <begin position="274"/>
        <end position="373"/>
    </location>
</feature>
<dbReference type="EC" id="2.4.1.46" evidence="2"/>
<dbReference type="GO" id="GO:0009247">
    <property type="term" value="P:glycolipid biosynthetic process"/>
    <property type="evidence" value="ECO:0007669"/>
    <property type="project" value="InterPro"/>
</dbReference>
<dbReference type="STRING" id="2903.R1BHU4"/>
<evidence type="ECO:0000256" key="6">
    <source>
        <dbReference type="SAM" id="SignalP"/>
    </source>
</evidence>
<evidence type="ECO:0000313" key="10">
    <source>
        <dbReference type="Proteomes" id="UP000013827"/>
    </source>
</evidence>
<comment type="subcellular location">
    <subcellularLocation>
        <location evidence="5">Plastid</location>
        <location evidence="5">Chloroplast membrane</location>
    </subcellularLocation>
</comment>
<dbReference type="InterPro" id="IPR009695">
    <property type="entry name" value="Diacylglyc_glucosyltr_N"/>
</dbReference>